<dbReference type="Proteomes" id="UP000070133">
    <property type="component" value="Unassembled WGS sequence"/>
</dbReference>
<organism evidence="2 3">
    <name type="scientific">Pseudocercospora eumusae</name>
    <dbReference type="NCBI Taxonomy" id="321146"/>
    <lineage>
        <taxon>Eukaryota</taxon>
        <taxon>Fungi</taxon>
        <taxon>Dikarya</taxon>
        <taxon>Ascomycota</taxon>
        <taxon>Pezizomycotina</taxon>
        <taxon>Dothideomycetes</taxon>
        <taxon>Dothideomycetidae</taxon>
        <taxon>Mycosphaerellales</taxon>
        <taxon>Mycosphaerellaceae</taxon>
        <taxon>Pseudocercospora</taxon>
    </lineage>
</organism>
<evidence type="ECO:0000313" key="3">
    <source>
        <dbReference type="Proteomes" id="UP000070133"/>
    </source>
</evidence>
<sequence length="83" mass="9685">MSNQTQSHVLEDGHLAYSPRPPKDSRCAERCVCTTKWDDETENNEVPEATWGYFFKSGFEFLGAFFFPRDDHRVTGPTRRRNI</sequence>
<dbReference type="AlphaFoldDB" id="A0A139HRN3"/>
<keyword evidence="3" id="KW-1185">Reference proteome</keyword>
<comment type="caution">
    <text evidence="2">The sequence shown here is derived from an EMBL/GenBank/DDBJ whole genome shotgun (WGS) entry which is preliminary data.</text>
</comment>
<proteinExistence type="predicted"/>
<feature type="region of interest" description="Disordered" evidence="1">
    <location>
        <begin position="1"/>
        <end position="26"/>
    </location>
</feature>
<dbReference type="EMBL" id="LFZN01000015">
    <property type="protein sequence ID" value="KXT05121.1"/>
    <property type="molecule type" value="Genomic_DNA"/>
</dbReference>
<accession>A0A139HRN3</accession>
<reference evidence="2 3" key="1">
    <citation type="submission" date="2015-07" db="EMBL/GenBank/DDBJ databases">
        <title>Comparative genomics of the Sigatoka disease complex on banana suggests a link between parallel evolutionary changes in Pseudocercospora fijiensis and Pseudocercospora eumusae and increased virulence on the banana host.</title>
        <authorList>
            <person name="Chang T.-C."/>
            <person name="Salvucci A."/>
            <person name="Crous P.W."/>
            <person name="Stergiopoulos I."/>
        </authorList>
    </citation>
    <scope>NUCLEOTIDE SEQUENCE [LARGE SCALE GENOMIC DNA]</scope>
    <source>
        <strain evidence="2 3">CBS 114824</strain>
    </source>
</reference>
<evidence type="ECO:0000256" key="1">
    <source>
        <dbReference type="SAM" id="MobiDB-lite"/>
    </source>
</evidence>
<protein>
    <submittedName>
        <fullName evidence="2">Uncharacterized protein</fullName>
    </submittedName>
</protein>
<gene>
    <name evidence="2" type="ORF">AC578_7606</name>
</gene>
<name>A0A139HRN3_9PEZI</name>
<evidence type="ECO:0000313" key="2">
    <source>
        <dbReference type="EMBL" id="KXT05121.1"/>
    </source>
</evidence>